<dbReference type="EMBL" id="FWFG01000064">
    <property type="protein sequence ID" value="SLM91858.1"/>
    <property type="molecule type" value="Genomic_DNA"/>
</dbReference>
<dbReference type="Pfam" id="PF00128">
    <property type="entry name" value="Alpha-amylase"/>
    <property type="match status" value="1"/>
</dbReference>
<accession>A0A1X6X068</accession>
<dbReference type="GO" id="GO:0004558">
    <property type="term" value="F:alpha-1,4-glucosidase activity"/>
    <property type="evidence" value="ECO:0007669"/>
    <property type="project" value="UniProtKB-EC"/>
</dbReference>
<reference evidence="4 5" key="1">
    <citation type="submission" date="2017-02" db="EMBL/GenBank/DDBJ databases">
        <authorList>
            <person name="Peterson S.W."/>
        </authorList>
    </citation>
    <scope>NUCLEOTIDE SEQUENCE [LARGE SCALE GENOMIC DNA]</scope>
    <source>
        <strain evidence="4 5">CIP104813</strain>
    </source>
</reference>
<evidence type="ECO:0000256" key="1">
    <source>
        <dbReference type="ARBA" id="ARBA00008061"/>
    </source>
</evidence>
<evidence type="ECO:0000259" key="3">
    <source>
        <dbReference type="SMART" id="SM00642"/>
    </source>
</evidence>
<dbReference type="InterPro" id="IPR045857">
    <property type="entry name" value="O16G_dom_2"/>
</dbReference>
<dbReference type="InterPro" id="IPR017853">
    <property type="entry name" value="GH"/>
</dbReference>
<name>A0A1X6X068_9MICO</name>
<dbReference type="CDD" id="cd11332">
    <property type="entry name" value="AmyAc_OligoGlu_TS"/>
    <property type="match status" value="1"/>
</dbReference>
<dbReference type="SMART" id="SM00642">
    <property type="entry name" value="Aamy"/>
    <property type="match status" value="1"/>
</dbReference>
<protein>
    <submittedName>
        <fullName evidence="4">Alpha-glucosidase</fullName>
        <ecNumber evidence="4">3.2.1.20</ecNumber>
    </submittedName>
</protein>
<dbReference type="SUPFAM" id="SSF51445">
    <property type="entry name" value="(Trans)glycosidases"/>
    <property type="match status" value="1"/>
</dbReference>
<dbReference type="PANTHER" id="PTHR10357">
    <property type="entry name" value="ALPHA-AMYLASE FAMILY MEMBER"/>
    <property type="match status" value="1"/>
</dbReference>
<keyword evidence="4" id="KW-0378">Hydrolase</keyword>
<organism evidence="4 5">
    <name type="scientific">Brachybacterium nesterenkovii</name>
    <dbReference type="NCBI Taxonomy" id="47847"/>
    <lineage>
        <taxon>Bacteria</taxon>
        <taxon>Bacillati</taxon>
        <taxon>Actinomycetota</taxon>
        <taxon>Actinomycetes</taxon>
        <taxon>Micrococcales</taxon>
        <taxon>Dermabacteraceae</taxon>
        <taxon>Brachybacterium</taxon>
    </lineage>
</organism>
<dbReference type="InterPro" id="IPR006047">
    <property type="entry name" value="GH13_cat_dom"/>
</dbReference>
<dbReference type="PANTHER" id="PTHR10357:SF179">
    <property type="entry name" value="NEUTRAL AND BASIC AMINO ACID TRANSPORT PROTEIN RBAT"/>
    <property type="match status" value="1"/>
</dbReference>
<keyword evidence="5" id="KW-1185">Reference proteome</keyword>
<evidence type="ECO:0000313" key="5">
    <source>
        <dbReference type="Proteomes" id="UP000195981"/>
    </source>
</evidence>
<dbReference type="OrthoDB" id="9043248at2"/>
<dbReference type="Gene3D" id="3.90.400.10">
    <property type="entry name" value="Oligo-1,6-glucosidase, Domain 2"/>
    <property type="match status" value="1"/>
</dbReference>
<dbReference type="GO" id="GO:0004556">
    <property type="term" value="F:alpha-amylase activity"/>
    <property type="evidence" value="ECO:0007669"/>
    <property type="project" value="TreeGrafter"/>
</dbReference>
<dbReference type="Proteomes" id="UP000195981">
    <property type="component" value="Unassembled WGS sequence"/>
</dbReference>
<comment type="similarity">
    <text evidence="1">Belongs to the glycosyl hydrolase 13 family.</text>
</comment>
<dbReference type="AlphaFoldDB" id="A0A1X6X068"/>
<dbReference type="EC" id="3.2.1.20" evidence="4"/>
<evidence type="ECO:0000256" key="2">
    <source>
        <dbReference type="ARBA" id="ARBA00023180"/>
    </source>
</evidence>
<keyword evidence="2" id="KW-0325">Glycoprotein</keyword>
<dbReference type="Gene3D" id="3.20.20.80">
    <property type="entry name" value="Glycosidases"/>
    <property type="match status" value="1"/>
</dbReference>
<sequence length="547" mass="60328">MSHQWWRDAVVYQVYPRSFADSDGDGMGDLPGITERLPYLRDLGVDALWLSPFYLSPQHDAGYDVADYCDVDPRFGTLADADALIARAHELGLKVLVDIVPNHSSNEHELFQRALAAAPGSPERDMYIFRDGRGENGELPPNNWTSIFHGDAWTRVTEADGSPGQWYLHIFDTTQPDWNWENPAVHELFAGVLRFWLDHRADGFRVDVAHGMAKPAGLPDATVNSAGLIDIPEGEVPIYFDNDGVVEIYQEWRPLLDEYDGDRMMVLEAWIPEHRLPQYIGADRAHQSFNFGFLQARWGVDTMRRAIEKPLELADAVDSPTTWVLSNHDVIRHATRYGFAPEHRFGEGLSREETPDAELGLRRARAATLLMLALPGAAYLYQGEELGLPEVADIPDALREDPAHKRAGVPGRDGCRVPLPWVHDAPAYGFSPTGKSWLPQPESFGAVAADLQEGVDGSTLEMYRTALHLRRELRLGEHADGVAFVEDAPEGVLALLHGGVLVAVNTTDADVPLAKLPGAAGLGVIAASGPVDADVIPAETTVWLREI</sequence>
<dbReference type="RefSeq" id="WP_087104015.1">
    <property type="nucleotide sequence ID" value="NZ_FWFG01000064.1"/>
</dbReference>
<gene>
    <name evidence="4" type="ORF">FM110_07125</name>
</gene>
<keyword evidence="4" id="KW-0326">Glycosidase</keyword>
<evidence type="ECO:0000313" key="4">
    <source>
        <dbReference type="EMBL" id="SLM91858.1"/>
    </source>
</evidence>
<dbReference type="FunFam" id="3.90.400.10:FF:000001">
    <property type="entry name" value="Maltase A3, isoform A"/>
    <property type="match status" value="1"/>
</dbReference>
<feature type="domain" description="Glycosyl hydrolase family 13 catalytic" evidence="3">
    <location>
        <begin position="13"/>
        <end position="416"/>
    </location>
</feature>
<proteinExistence type="inferred from homology"/>
<dbReference type="GO" id="GO:0009313">
    <property type="term" value="P:oligosaccharide catabolic process"/>
    <property type="evidence" value="ECO:0007669"/>
    <property type="project" value="TreeGrafter"/>
</dbReference>